<keyword evidence="1" id="KW-0732">Signal</keyword>
<evidence type="ECO:0000313" key="4">
    <source>
        <dbReference type="Proteomes" id="UP000095003"/>
    </source>
</evidence>
<sequence>MNKFFAVPLMLIFILSLTSCNSNDYNIYFTADDEFMSEIEIYNSLHENIISSEFNDSLEKYMYSYEKKEVGFSWSELKSLTISDLGKWKLTGEEAKEDTIILQKCFKYLYPGYQYYGGDKIFDEAFFGIIEKIDTSDVIELGQLLNLYREYLNFVKDGHIYFNNQPLNKSTAVYFSEEYFYKDDKGFFEITDGEVKYINSINDEADFHELIKRTIDKDGKLAYCISINGDMDKKVTVKIKYENNEQKEITLKYHVPKQAEGSSCTVDSSGGITKVCVTSFDESRMNQNSRDNFLRSADIMAGSNISILDLRGNMGGHYITLKQWMANYDNELTDTVYGKKELFLDSIALRCFTCYSDMQERTNWFIEQKLWIEKNISINKWHINSHKYPKEMTGNNGLLFILIDKETASVSERLVLSLLNKRNVIIVGTPSAGRIHGDYGNFPIYLKNSGLELRLPNSMTFFYNDNMGREGEGVIPDIWCSGDSLEAVNNLISYYNIK</sequence>
<name>A0A1E3ASH0_9FIRM</name>
<evidence type="ECO:0000259" key="2">
    <source>
        <dbReference type="Pfam" id="PF03572"/>
    </source>
</evidence>
<feature type="signal peptide" evidence="1">
    <location>
        <begin position="1"/>
        <end position="21"/>
    </location>
</feature>
<dbReference type="RefSeq" id="WP_069156894.1">
    <property type="nucleotide sequence ID" value="NZ_JBKXXQ010000002.1"/>
</dbReference>
<dbReference type="SUPFAM" id="SSF52096">
    <property type="entry name" value="ClpP/crotonase"/>
    <property type="match status" value="1"/>
</dbReference>
<dbReference type="Gene3D" id="3.90.226.10">
    <property type="entry name" value="2-enoyl-CoA Hydratase, Chain A, domain 1"/>
    <property type="match status" value="1"/>
</dbReference>
<dbReference type="InterPro" id="IPR029045">
    <property type="entry name" value="ClpP/crotonase-like_dom_sf"/>
</dbReference>
<comment type="caution">
    <text evidence="3">The sequence shown here is derived from an EMBL/GenBank/DDBJ whole genome shotgun (WGS) entry which is preliminary data.</text>
</comment>
<accession>A0A1E3ASH0</accession>
<dbReference type="Proteomes" id="UP000095003">
    <property type="component" value="Unassembled WGS sequence"/>
</dbReference>
<dbReference type="PROSITE" id="PS51257">
    <property type="entry name" value="PROKAR_LIPOPROTEIN"/>
    <property type="match status" value="1"/>
</dbReference>
<gene>
    <name evidence="3" type="ORF">BEH84_02280</name>
</gene>
<dbReference type="GO" id="GO:0006508">
    <property type="term" value="P:proteolysis"/>
    <property type="evidence" value="ECO:0007669"/>
    <property type="project" value="InterPro"/>
</dbReference>
<evidence type="ECO:0000256" key="1">
    <source>
        <dbReference type="SAM" id="SignalP"/>
    </source>
</evidence>
<feature type="domain" description="Tail specific protease" evidence="2">
    <location>
        <begin position="277"/>
        <end position="478"/>
    </location>
</feature>
<protein>
    <submittedName>
        <fullName evidence="3">Peptidase family S41</fullName>
    </submittedName>
</protein>
<dbReference type="GeneID" id="93300730"/>
<dbReference type="GO" id="GO:0008236">
    <property type="term" value="F:serine-type peptidase activity"/>
    <property type="evidence" value="ECO:0007669"/>
    <property type="project" value="InterPro"/>
</dbReference>
<organism evidence="3 4">
    <name type="scientific">Eisenbergiella tayi</name>
    <dbReference type="NCBI Taxonomy" id="1432052"/>
    <lineage>
        <taxon>Bacteria</taxon>
        <taxon>Bacillati</taxon>
        <taxon>Bacillota</taxon>
        <taxon>Clostridia</taxon>
        <taxon>Lachnospirales</taxon>
        <taxon>Lachnospiraceae</taxon>
        <taxon>Eisenbergiella</taxon>
    </lineage>
</organism>
<feature type="chain" id="PRO_5039420003" evidence="1">
    <location>
        <begin position="22"/>
        <end position="498"/>
    </location>
</feature>
<evidence type="ECO:0000313" key="3">
    <source>
        <dbReference type="EMBL" id="ODM11665.1"/>
    </source>
</evidence>
<dbReference type="EMBL" id="MCGI01000002">
    <property type="protein sequence ID" value="ODM11665.1"/>
    <property type="molecule type" value="Genomic_DNA"/>
</dbReference>
<reference evidence="3 4" key="1">
    <citation type="submission" date="2016-07" db="EMBL/GenBank/DDBJ databases">
        <title>Characterization of isolates of Eisenbergiella tayi derived from blood cultures, using whole genome sequencing.</title>
        <authorList>
            <person name="Burdz T."/>
            <person name="Wiebe D."/>
            <person name="Huynh C."/>
            <person name="Bernard K."/>
        </authorList>
    </citation>
    <scope>NUCLEOTIDE SEQUENCE [LARGE SCALE GENOMIC DNA]</scope>
    <source>
        <strain evidence="3 4">NML 120489</strain>
    </source>
</reference>
<dbReference type="Pfam" id="PF03572">
    <property type="entry name" value="Peptidase_S41"/>
    <property type="match status" value="1"/>
</dbReference>
<dbReference type="InterPro" id="IPR005151">
    <property type="entry name" value="Tail-specific_protease"/>
</dbReference>
<dbReference type="AlphaFoldDB" id="A0A1E3ASH0"/>
<proteinExistence type="predicted"/>